<evidence type="ECO:0000256" key="1">
    <source>
        <dbReference type="ARBA" id="ARBA00022676"/>
    </source>
</evidence>
<dbReference type="SUPFAM" id="SSF53756">
    <property type="entry name" value="UDP-Glycosyltransferase/glycogen phosphorylase"/>
    <property type="match status" value="1"/>
</dbReference>
<reference evidence="4 5" key="1">
    <citation type="journal article" date="2012" name="J. Bacteriol.">
        <title>Complete Genome Sequence of the Thermophilic, Piezophilic, Heterotrophic Bacterium Marinitoga piezophila KA3.</title>
        <authorList>
            <person name="Lucas S."/>
            <person name="Han J."/>
            <person name="Lapidus A."/>
            <person name="Cheng J.F."/>
            <person name="Goodwin L.A."/>
            <person name="Pitluck S."/>
            <person name="Peters L."/>
            <person name="Mikhailova N."/>
            <person name="Teshima H."/>
            <person name="Detter J.C."/>
            <person name="Han C."/>
            <person name="Tapia R."/>
            <person name="Land M."/>
            <person name="Hauser L."/>
            <person name="Kyrpides N.C."/>
            <person name="Ivanova N."/>
            <person name="Pagani I."/>
            <person name="Vannier P."/>
            <person name="Oger P."/>
            <person name="Bartlett D.H."/>
            <person name="Noll K.M."/>
            <person name="Woyke T."/>
            <person name="Jebbar M."/>
        </authorList>
    </citation>
    <scope>NUCLEOTIDE SEQUENCE [LARGE SCALE GENOMIC DNA]</scope>
    <source>
        <strain evidence="5">DSM 14283 / JCM 11233 / KA3</strain>
    </source>
</reference>
<dbReference type="Pfam" id="PF00534">
    <property type="entry name" value="Glycos_transf_1"/>
    <property type="match status" value="1"/>
</dbReference>
<organism evidence="4 5">
    <name type="scientific">Marinitoga piezophila (strain DSM 14283 / JCM 11233 / KA3)</name>
    <dbReference type="NCBI Taxonomy" id="443254"/>
    <lineage>
        <taxon>Bacteria</taxon>
        <taxon>Thermotogati</taxon>
        <taxon>Thermotogota</taxon>
        <taxon>Thermotogae</taxon>
        <taxon>Petrotogales</taxon>
        <taxon>Petrotogaceae</taxon>
        <taxon>Marinitoga</taxon>
    </lineage>
</organism>
<dbReference type="STRING" id="443254.Marpi_1247"/>
<accession>H2J2W0</accession>
<dbReference type="OrthoDB" id="9802525at2"/>
<evidence type="ECO:0000313" key="5">
    <source>
        <dbReference type="Proteomes" id="UP000007161"/>
    </source>
</evidence>
<name>H2J2W0_MARPK</name>
<gene>
    <name evidence="4" type="ordered locus">Marpi_1247</name>
</gene>
<protein>
    <submittedName>
        <fullName evidence="4">Glycosyltransferase</fullName>
    </submittedName>
</protein>
<sequence length="369" mass="43511">MKGLYITKEDILNPEMNGVFRKIYGQISAFKKSEINIDFVYFKGSKMVINNDSKKSYSSKFKRNLSMFSDILKFTDITNYDFLYIRYPFSTKDFISFLKKIKSYNLKVFVEIPTFPYDDEIHNFKQKLKLYNDKIYRNFLKKFVDYIVTYSEHDEILGIKTIKIVNGIDVDKIPVRSPLPKNKNRIDLIGVANVSKWHGYDRLIKGLEEYYKNKYEKEVYFHIVGEGPELENLKLLTQNLKLDKFVIFHGFKTGKDLDELFNLADVGIGSLGMYRIGLKKGAILKLREYCSRGLPFIYGYDDSDFDSFKYAFKVPNNSSIIHINEIIDFYEKFKDRDYINEIRKYAEKNLSWAVKLKPIIEKLSIGDFL</sequence>
<keyword evidence="2 4" id="KW-0808">Transferase</keyword>
<dbReference type="GO" id="GO:0016757">
    <property type="term" value="F:glycosyltransferase activity"/>
    <property type="evidence" value="ECO:0007669"/>
    <property type="project" value="UniProtKB-KW"/>
</dbReference>
<evidence type="ECO:0000259" key="3">
    <source>
        <dbReference type="Pfam" id="PF00534"/>
    </source>
</evidence>
<feature type="domain" description="Glycosyl transferase family 1" evidence="3">
    <location>
        <begin position="176"/>
        <end position="267"/>
    </location>
</feature>
<reference evidence="5" key="2">
    <citation type="submission" date="2012-01" db="EMBL/GenBank/DDBJ databases">
        <title>Complete sequence of chromosome of Marinitoga piezophila KA3.</title>
        <authorList>
            <person name="Lucas S."/>
            <person name="Han J."/>
            <person name="Lapidus A."/>
            <person name="Cheng J.-F."/>
            <person name="Goodwin L."/>
            <person name="Pitluck S."/>
            <person name="Peters L."/>
            <person name="Mikhailova N."/>
            <person name="Teshima H."/>
            <person name="Detter J.C."/>
            <person name="Han C."/>
            <person name="Tapia R."/>
            <person name="Land M."/>
            <person name="Hauser L."/>
            <person name="Kyrpides N."/>
            <person name="Ivanova N."/>
            <person name="Pagani I."/>
            <person name="Jebbar M."/>
            <person name="Vannier P."/>
            <person name="Oger P."/>
            <person name="Cario A."/>
            <person name="Bartlett D."/>
            <person name="Noll K.M."/>
            <person name="Woyke T."/>
        </authorList>
    </citation>
    <scope>NUCLEOTIDE SEQUENCE [LARGE SCALE GENOMIC DNA]</scope>
    <source>
        <strain evidence="5">DSM 14283 / JCM 11233 / KA3</strain>
    </source>
</reference>
<keyword evidence="1" id="KW-0328">Glycosyltransferase</keyword>
<dbReference type="Gene3D" id="3.40.50.2000">
    <property type="entry name" value="Glycogen Phosphorylase B"/>
    <property type="match status" value="2"/>
</dbReference>
<dbReference type="HOGENOM" id="CLU_063441_0_0_0"/>
<dbReference type="InterPro" id="IPR001296">
    <property type="entry name" value="Glyco_trans_1"/>
</dbReference>
<dbReference type="PANTHER" id="PTHR12526">
    <property type="entry name" value="GLYCOSYLTRANSFERASE"/>
    <property type="match status" value="1"/>
</dbReference>
<dbReference type="PANTHER" id="PTHR12526:SF629">
    <property type="entry name" value="TEICHURONIC ACID BIOSYNTHESIS GLYCOSYLTRANSFERASE TUAH-RELATED"/>
    <property type="match status" value="1"/>
</dbReference>
<evidence type="ECO:0000313" key="4">
    <source>
        <dbReference type="EMBL" id="AEX85651.1"/>
    </source>
</evidence>
<dbReference type="RefSeq" id="WP_014296722.1">
    <property type="nucleotide sequence ID" value="NC_016751.1"/>
</dbReference>
<dbReference type="Proteomes" id="UP000007161">
    <property type="component" value="Chromosome"/>
</dbReference>
<proteinExistence type="predicted"/>
<dbReference type="EMBL" id="CP003257">
    <property type="protein sequence ID" value="AEX85651.1"/>
    <property type="molecule type" value="Genomic_DNA"/>
</dbReference>
<dbReference type="eggNOG" id="COG0438">
    <property type="taxonomic scope" value="Bacteria"/>
</dbReference>
<dbReference type="AlphaFoldDB" id="H2J2W0"/>
<evidence type="ECO:0000256" key="2">
    <source>
        <dbReference type="ARBA" id="ARBA00022679"/>
    </source>
</evidence>
<keyword evidence="5" id="KW-1185">Reference proteome</keyword>
<dbReference type="KEGG" id="mpz:Marpi_1247"/>